<accession>A0A0X8E5G3</accession>
<feature type="signal peptide" evidence="2">
    <location>
        <begin position="1"/>
        <end position="29"/>
    </location>
</feature>
<reference evidence="3 4" key="1">
    <citation type="journal article" date="2016" name="J. Biotechnol.">
        <title>First complete genome sequence of a species in the genus Microterricola, an extremophilic cold active enzyme producing bacterial strain ERGS5:02 isolated from Sikkim Himalaya.</title>
        <authorList>
            <person name="Himanshu"/>
            <person name="Swarnkar M.K."/>
            <person name="Singh D."/>
            <person name="Kumar R."/>
        </authorList>
    </citation>
    <scope>NUCLEOTIDE SEQUENCE [LARGE SCALE GENOMIC DNA]</scope>
    <source>
        <strain evidence="3 4">ERGS5:02</strain>
    </source>
</reference>
<dbReference type="RefSeq" id="WP_067229153.1">
    <property type="nucleotide sequence ID" value="NZ_CP014145.1"/>
</dbReference>
<proteinExistence type="predicted"/>
<dbReference type="KEGG" id="mvd:AWU67_11650"/>
<dbReference type="AlphaFoldDB" id="A0A0X8E5G3"/>
<reference evidence="4" key="2">
    <citation type="submission" date="2016-01" db="EMBL/GenBank/DDBJ databases">
        <title>First complete genome sequence of a species in the genus Microterricola, an extremophilic cold active enzyme producing strain ERGS5:02 isolated from Sikkim Himalaya.</title>
        <authorList>
            <person name="Kumar R."/>
            <person name="Singh D."/>
            <person name="Swarnkar M.K."/>
        </authorList>
    </citation>
    <scope>NUCLEOTIDE SEQUENCE [LARGE SCALE GENOMIC DNA]</scope>
    <source>
        <strain evidence="4">ERGS5:02</strain>
    </source>
</reference>
<feature type="chain" id="PRO_5038979541" evidence="2">
    <location>
        <begin position="30"/>
        <end position="202"/>
    </location>
</feature>
<organism evidence="3 4">
    <name type="scientific">Microterricola viridarii</name>
    <dbReference type="NCBI Taxonomy" id="412690"/>
    <lineage>
        <taxon>Bacteria</taxon>
        <taxon>Bacillati</taxon>
        <taxon>Actinomycetota</taxon>
        <taxon>Actinomycetes</taxon>
        <taxon>Micrococcales</taxon>
        <taxon>Microbacteriaceae</taxon>
        <taxon>Microterricola</taxon>
    </lineage>
</organism>
<sequence>MNLHSTRQGIRRTASALAVLGLATGLAVADASASHAVEIPIPVALDFAELQPHTPVSKTITLEIPRAGELDSLIWVERTGILSSATIEFEVCDTTGSCVPTESLPKPVAVPAGPQSVRVTVTVSEQGSGTALGRLTLNSTADPSLVTDGGNGLASTGSIASVVAPWAVAALALGTLAVMWPRAVIAAKRRRTSGEHDVEGTK</sequence>
<keyword evidence="1" id="KW-1133">Transmembrane helix</keyword>
<evidence type="ECO:0000256" key="1">
    <source>
        <dbReference type="SAM" id="Phobius"/>
    </source>
</evidence>
<keyword evidence="4" id="KW-1185">Reference proteome</keyword>
<name>A0A0X8E5G3_9MICO</name>
<dbReference type="Proteomes" id="UP000058305">
    <property type="component" value="Chromosome"/>
</dbReference>
<evidence type="ECO:0000256" key="2">
    <source>
        <dbReference type="SAM" id="SignalP"/>
    </source>
</evidence>
<feature type="transmembrane region" description="Helical" evidence="1">
    <location>
        <begin position="163"/>
        <end position="181"/>
    </location>
</feature>
<evidence type="ECO:0000313" key="3">
    <source>
        <dbReference type="EMBL" id="AMB59406.1"/>
    </source>
</evidence>
<gene>
    <name evidence="3" type="ORF">AWU67_11650</name>
</gene>
<keyword evidence="1" id="KW-0812">Transmembrane</keyword>
<keyword evidence="1" id="KW-0472">Membrane</keyword>
<dbReference type="EMBL" id="CP014145">
    <property type="protein sequence ID" value="AMB59406.1"/>
    <property type="molecule type" value="Genomic_DNA"/>
</dbReference>
<evidence type="ECO:0000313" key="4">
    <source>
        <dbReference type="Proteomes" id="UP000058305"/>
    </source>
</evidence>
<keyword evidence="2" id="KW-0732">Signal</keyword>
<protein>
    <submittedName>
        <fullName evidence="3">Uncharacterized protein</fullName>
    </submittedName>
</protein>
<dbReference type="OrthoDB" id="5125976at2"/>